<accession>A0A089HQ89</accession>
<name>A0A089HQ89_PAEDU</name>
<reference evidence="1 2" key="1">
    <citation type="submission" date="2014-08" db="EMBL/GenBank/DDBJ databases">
        <title>Comparative genomics of the Paenibacillus odorifer group.</title>
        <authorList>
            <person name="den Bakker H.C."/>
            <person name="Tsai Y.-C."/>
            <person name="Martin N."/>
            <person name="Korlach J."/>
            <person name="Wiedmann M."/>
        </authorList>
    </citation>
    <scope>NUCLEOTIDE SEQUENCE [LARGE SCALE GENOMIC DNA]</scope>
    <source>
        <strain evidence="1 2">DSM 1735</strain>
    </source>
</reference>
<dbReference type="eggNOG" id="ENOG50307GE">
    <property type="taxonomic scope" value="Bacteria"/>
</dbReference>
<dbReference type="AlphaFoldDB" id="A0A089HQ89"/>
<organism evidence="1 2">
    <name type="scientific">Paenibacillus durus</name>
    <name type="common">Paenibacillus azotofixans</name>
    <dbReference type="NCBI Taxonomy" id="44251"/>
    <lineage>
        <taxon>Bacteria</taxon>
        <taxon>Bacillati</taxon>
        <taxon>Bacillota</taxon>
        <taxon>Bacilli</taxon>
        <taxon>Bacillales</taxon>
        <taxon>Paenibacillaceae</taxon>
        <taxon>Paenibacillus</taxon>
    </lineage>
</organism>
<proteinExistence type="predicted"/>
<dbReference type="EMBL" id="CP009288">
    <property type="protein sequence ID" value="AIQ14186.1"/>
    <property type="molecule type" value="Genomic_DNA"/>
</dbReference>
<keyword evidence="2" id="KW-1185">Reference proteome</keyword>
<dbReference type="OrthoDB" id="2617236at2"/>
<gene>
    <name evidence="1" type="ORF">PDUR_21400</name>
</gene>
<evidence type="ECO:0000313" key="1">
    <source>
        <dbReference type="EMBL" id="AIQ14186.1"/>
    </source>
</evidence>
<dbReference type="KEGG" id="pdu:PDUR_21400"/>
<sequence>MVFEYVQELNNLPIPENASEIENRSAIDLKSYEVPEKFEVLNKAYIKKLTDEGWSITEIESNKVMRVMKDNSKYTLIITKKSNDKNLTNVTIRKNVNVK</sequence>
<dbReference type="Proteomes" id="UP000029409">
    <property type="component" value="Chromosome"/>
</dbReference>
<protein>
    <submittedName>
        <fullName evidence="1">Uncharacterized protein</fullName>
    </submittedName>
</protein>
<evidence type="ECO:0000313" key="2">
    <source>
        <dbReference type="Proteomes" id="UP000029409"/>
    </source>
</evidence>